<dbReference type="Pfam" id="PF00106">
    <property type="entry name" value="adh_short"/>
    <property type="match status" value="1"/>
</dbReference>
<keyword evidence="3" id="KW-0520">NAD</keyword>
<evidence type="ECO:0000256" key="4">
    <source>
        <dbReference type="RuleBase" id="RU000363"/>
    </source>
</evidence>
<comment type="caution">
    <text evidence="5">The sequence shown here is derived from an EMBL/GenBank/DDBJ whole genome shotgun (WGS) entry which is preliminary data.</text>
</comment>
<dbReference type="NCBIfam" id="NF009467">
    <property type="entry name" value="PRK12826.1-3"/>
    <property type="match status" value="1"/>
</dbReference>
<dbReference type="PRINTS" id="PR00080">
    <property type="entry name" value="SDRFAMILY"/>
</dbReference>
<organism evidence="5 6">
    <name type="scientific">Nocardioides immobilis</name>
    <dbReference type="NCBI Taxonomy" id="2049295"/>
    <lineage>
        <taxon>Bacteria</taxon>
        <taxon>Bacillati</taxon>
        <taxon>Actinomycetota</taxon>
        <taxon>Actinomycetes</taxon>
        <taxon>Propionibacteriales</taxon>
        <taxon>Nocardioidaceae</taxon>
        <taxon>Nocardioides</taxon>
    </lineage>
</organism>
<name>A0A417Y6X8_9ACTN</name>
<keyword evidence="2" id="KW-0560">Oxidoreductase</keyword>
<dbReference type="InterPro" id="IPR002347">
    <property type="entry name" value="SDR_fam"/>
</dbReference>
<dbReference type="OrthoDB" id="517007at2"/>
<sequence length="279" mass="29505">MGRLDGKVAFVTGAARGQGRSHAIELAREGADIIALDVAHDLPELGLAYPMGSAEDLAQTAAEVERLGRRVVTAEVDVRDGSELTEALGSAVAELGRLDVVVANAGIAANLALAHEITEQAWEQILSINLTGVWKTCKAAVPHVVEGGRGGSVIITSSMAGLRGYQRVAAYASTKHGLVGLMRVLAAELAPHSIRVNSVHPTQVNTPMIMNDETYKVFRPDLDSPTVEEFTEASAAMHALPVPWVESVDISRALVFLASEDARFITGVTLPIDAGLMIK</sequence>
<dbReference type="EMBL" id="QXGH01000010">
    <property type="protein sequence ID" value="RHW28327.1"/>
    <property type="molecule type" value="Genomic_DNA"/>
</dbReference>
<dbReference type="GO" id="GO:0016491">
    <property type="term" value="F:oxidoreductase activity"/>
    <property type="evidence" value="ECO:0007669"/>
    <property type="project" value="UniProtKB-KW"/>
</dbReference>
<dbReference type="PANTHER" id="PTHR24321:SF8">
    <property type="entry name" value="ESTRADIOL 17-BETA-DEHYDROGENASE 8-RELATED"/>
    <property type="match status" value="1"/>
</dbReference>
<evidence type="ECO:0000313" key="6">
    <source>
        <dbReference type="Proteomes" id="UP000283644"/>
    </source>
</evidence>
<dbReference type="InterPro" id="IPR020904">
    <property type="entry name" value="Sc_DH/Rdtase_CS"/>
</dbReference>
<dbReference type="PROSITE" id="PS00061">
    <property type="entry name" value="ADH_SHORT"/>
    <property type="match status" value="1"/>
</dbReference>
<protein>
    <submittedName>
        <fullName evidence="5">NAD(P)-dependent oxidoreductase</fullName>
    </submittedName>
</protein>
<proteinExistence type="inferred from homology"/>
<evidence type="ECO:0000256" key="3">
    <source>
        <dbReference type="ARBA" id="ARBA00023027"/>
    </source>
</evidence>
<keyword evidence="6" id="KW-1185">Reference proteome</keyword>
<dbReference type="Gene3D" id="3.40.50.720">
    <property type="entry name" value="NAD(P)-binding Rossmann-like Domain"/>
    <property type="match status" value="1"/>
</dbReference>
<dbReference type="InterPro" id="IPR023985">
    <property type="entry name" value="SDR_subfam_1"/>
</dbReference>
<dbReference type="NCBIfam" id="TIGR03971">
    <property type="entry name" value="SDR_subfam_1"/>
    <property type="match status" value="1"/>
</dbReference>
<dbReference type="PANTHER" id="PTHR24321">
    <property type="entry name" value="DEHYDROGENASES, SHORT CHAIN"/>
    <property type="match status" value="1"/>
</dbReference>
<dbReference type="FunFam" id="3.40.50.720:FF:000084">
    <property type="entry name" value="Short-chain dehydrogenase reductase"/>
    <property type="match status" value="1"/>
</dbReference>
<dbReference type="InterPro" id="IPR036291">
    <property type="entry name" value="NAD(P)-bd_dom_sf"/>
</dbReference>
<reference evidence="5 6" key="1">
    <citation type="submission" date="2018-09" db="EMBL/GenBank/DDBJ databases">
        <title>Genome sequencing of Nocardioides immobilis CCTCC AB 2017083 for comparison to Nocardioides silvaticus.</title>
        <authorList>
            <person name="Li C."/>
            <person name="Wang G."/>
        </authorList>
    </citation>
    <scope>NUCLEOTIDE SEQUENCE [LARGE SCALE GENOMIC DNA]</scope>
    <source>
        <strain evidence="5 6">CCTCC AB 2017083</strain>
    </source>
</reference>
<accession>A0A417Y6X8</accession>
<dbReference type="AlphaFoldDB" id="A0A417Y6X8"/>
<gene>
    <name evidence="5" type="ORF">D0Z08_04965</name>
</gene>
<evidence type="ECO:0000256" key="2">
    <source>
        <dbReference type="ARBA" id="ARBA00023002"/>
    </source>
</evidence>
<evidence type="ECO:0000256" key="1">
    <source>
        <dbReference type="ARBA" id="ARBA00006484"/>
    </source>
</evidence>
<evidence type="ECO:0000313" key="5">
    <source>
        <dbReference type="EMBL" id="RHW28327.1"/>
    </source>
</evidence>
<dbReference type="SUPFAM" id="SSF51735">
    <property type="entry name" value="NAD(P)-binding Rossmann-fold domains"/>
    <property type="match status" value="1"/>
</dbReference>
<dbReference type="PRINTS" id="PR00081">
    <property type="entry name" value="GDHRDH"/>
</dbReference>
<dbReference type="Proteomes" id="UP000283644">
    <property type="component" value="Unassembled WGS sequence"/>
</dbReference>
<comment type="similarity">
    <text evidence="1 4">Belongs to the short-chain dehydrogenases/reductases (SDR) family.</text>
</comment>
<dbReference type="CDD" id="cd05233">
    <property type="entry name" value="SDR_c"/>
    <property type="match status" value="1"/>
</dbReference>